<sequence length="22" mass="2552">MLKHLIRPIGNINPPEMTRYAS</sequence>
<organism evidence="2">
    <name type="scientific">Rhizophora mucronata</name>
    <name type="common">Asiatic mangrove</name>
    <dbReference type="NCBI Taxonomy" id="61149"/>
    <lineage>
        <taxon>Eukaryota</taxon>
        <taxon>Viridiplantae</taxon>
        <taxon>Streptophyta</taxon>
        <taxon>Embryophyta</taxon>
        <taxon>Tracheophyta</taxon>
        <taxon>Spermatophyta</taxon>
        <taxon>Magnoliopsida</taxon>
        <taxon>eudicotyledons</taxon>
        <taxon>Gunneridae</taxon>
        <taxon>Pentapetalae</taxon>
        <taxon>rosids</taxon>
        <taxon>fabids</taxon>
        <taxon>Malpighiales</taxon>
        <taxon>Rhizophoraceae</taxon>
        <taxon>Rhizophora</taxon>
    </lineage>
</organism>
<protein>
    <submittedName>
        <fullName evidence="2">Uncharacterized protein</fullName>
    </submittedName>
</protein>
<accession>A0A2P2P5P5</accession>
<reference evidence="2" key="1">
    <citation type="submission" date="2018-02" db="EMBL/GenBank/DDBJ databases">
        <title>Rhizophora mucronata_Transcriptome.</title>
        <authorList>
            <person name="Meera S.P."/>
            <person name="Sreeshan A."/>
            <person name="Augustine A."/>
        </authorList>
    </citation>
    <scope>NUCLEOTIDE SEQUENCE</scope>
    <source>
        <tissue evidence="2">Leaf</tissue>
    </source>
</reference>
<evidence type="ECO:0000256" key="1">
    <source>
        <dbReference type="SAM" id="MobiDB-lite"/>
    </source>
</evidence>
<dbReference type="EMBL" id="GGEC01069590">
    <property type="protein sequence ID" value="MBX50074.1"/>
    <property type="molecule type" value="Transcribed_RNA"/>
</dbReference>
<proteinExistence type="predicted"/>
<name>A0A2P2P5P5_RHIMU</name>
<dbReference type="AlphaFoldDB" id="A0A2P2P5P5"/>
<feature type="region of interest" description="Disordered" evidence="1">
    <location>
        <begin position="1"/>
        <end position="22"/>
    </location>
</feature>
<evidence type="ECO:0000313" key="2">
    <source>
        <dbReference type="EMBL" id="MBX50074.1"/>
    </source>
</evidence>